<dbReference type="KEGG" id="crw:CROST_016160"/>
<proteinExistence type="predicted"/>
<dbReference type="PANTHER" id="PTHR45947">
    <property type="entry name" value="SULFOQUINOVOSYL TRANSFERASE SQD2"/>
    <property type="match status" value="1"/>
</dbReference>
<dbReference type="SUPFAM" id="SSF53756">
    <property type="entry name" value="UDP-Glycosyltransferase/glycogen phosphorylase"/>
    <property type="match status" value="1"/>
</dbReference>
<dbReference type="Gene3D" id="3.40.50.2000">
    <property type="entry name" value="Glycogen Phosphorylase B"/>
    <property type="match status" value="2"/>
</dbReference>
<accession>A0A1S8LRC9</accession>
<dbReference type="STRING" id="84029.CROST_10840"/>
<dbReference type="RefSeq" id="WP_077835402.1">
    <property type="nucleotide sequence ID" value="NZ_CP096983.1"/>
</dbReference>
<dbReference type="GO" id="GO:0004373">
    <property type="term" value="F:alpha-1,4-glucan glucosyltransferase (UDP-glucose donor) activity"/>
    <property type="evidence" value="ECO:0007669"/>
    <property type="project" value="UniProtKB-EC"/>
</dbReference>
<dbReference type="Pfam" id="PF00534">
    <property type="entry name" value="Glycos_transf_1"/>
    <property type="match status" value="1"/>
</dbReference>
<dbReference type="Pfam" id="PF13439">
    <property type="entry name" value="Glyco_transf_4"/>
    <property type="match status" value="1"/>
</dbReference>
<keyword evidence="1" id="KW-0328">Glycosyltransferase</keyword>
<reference evidence="1 2" key="1">
    <citation type="submission" date="2022-04" db="EMBL/GenBank/DDBJ databases">
        <title>Genome sequence of C. roseum typestrain.</title>
        <authorList>
            <person name="Poehlein A."/>
            <person name="Schoch T."/>
            <person name="Duerre P."/>
            <person name="Daniel R."/>
        </authorList>
    </citation>
    <scope>NUCLEOTIDE SEQUENCE [LARGE SCALE GENOMIC DNA]</scope>
    <source>
        <strain evidence="1 2">DSM 7320</strain>
    </source>
</reference>
<dbReference type="CDD" id="cd03801">
    <property type="entry name" value="GT4_PimA-like"/>
    <property type="match status" value="1"/>
</dbReference>
<dbReference type="EC" id="2.4.1.11" evidence="1"/>
<dbReference type="AlphaFoldDB" id="A0A1S8LRC9"/>
<organism evidence="1 2">
    <name type="scientific">Clostridium felsineum</name>
    <dbReference type="NCBI Taxonomy" id="36839"/>
    <lineage>
        <taxon>Bacteria</taxon>
        <taxon>Bacillati</taxon>
        <taxon>Bacillota</taxon>
        <taxon>Clostridia</taxon>
        <taxon>Eubacteriales</taxon>
        <taxon>Clostridiaceae</taxon>
        <taxon>Clostridium</taxon>
    </lineage>
</organism>
<dbReference type="PANTHER" id="PTHR45947:SF3">
    <property type="entry name" value="SULFOQUINOVOSYL TRANSFERASE SQD2"/>
    <property type="match status" value="1"/>
</dbReference>
<keyword evidence="1" id="KW-0808">Transferase</keyword>
<name>A0A1S8LRC9_9CLOT</name>
<gene>
    <name evidence="1" type="ORF">CROST_016160</name>
</gene>
<dbReference type="InterPro" id="IPR050194">
    <property type="entry name" value="Glycosyltransferase_grp1"/>
</dbReference>
<dbReference type="InterPro" id="IPR001296">
    <property type="entry name" value="Glyco_trans_1"/>
</dbReference>
<keyword evidence="2" id="KW-1185">Reference proteome</keyword>
<evidence type="ECO:0000313" key="2">
    <source>
        <dbReference type="Proteomes" id="UP000190951"/>
    </source>
</evidence>
<sequence length="401" mass="46125">MKILMLSWEYPPKNVGGLSNHVYNLSHALATLGHEVYVVTCEEKKAPVEENDDGVYVHRVTPYKIDTEDFTKWVMHLNFSMIEECTRLMRKIGKVDMIHVHDWLCVYCGKVLKWSYRIPMVCTMHATEKGRNNGIRTEMQKYISSAEWLLTYESWKIVACSGYMKSQIVETFKTPEDKVWIIPNGIDMDSFNFEFDWLKFRRKYAADDEKMIFFIGRHVFEKGIQILIDAAPGIVSGYNKTKFIIAGTGPMTEELKDKVKSIGLGDKFLFTGYMDNKTKKKFYRVASVSVFPSLYEPFGIVLLEAMAAGCPAVVSDTGGFGEIIEHESNGMKMINGSVESLTYNVLEILRNDELSQNIRRNAIKTVEEKYTWNRVSRLTTKMYELIKSESTAESHVKEPNY</sequence>
<evidence type="ECO:0000313" key="1">
    <source>
        <dbReference type="EMBL" id="URZ10901.1"/>
    </source>
</evidence>
<dbReference type="Proteomes" id="UP000190951">
    <property type="component" value="Chromosome"/>
</dbReference>
<dbReference type="InterPro" id="IPR028098">
    <property type="entry name" value="Glyco_trans_4-like_N"/>
</dbReference>
<dbReference type="EMBL" id="CP096983">
    <property type="protein sequence ID" value="URZ10901.1"/>
    <property type="molecule type" value="Genomic_DNA"/>
</dbReference>
<protein>
    <submittedName>
        <fullName evidence="1">Glycogen synthase</fullName>
        <ecNumber evidence="1">2.4.1.11</ecNumber>
    </submittedName>
</protein>